<dbReference type="PANTHER" id="PTHR46969">
    <property type="entry name" value="BIFUNCTIONAL PROTEIN HLDE"/>
    <property type="match status" value="1"/>
</dbReference>
<dbReference type="Proteomes" id="UP000321058">
    <property type="component" value="Unassembled WGS sequence"/>
</dbReference>
<dbReference type="RefSeq" id="WP_147147162.1">
    <property type="nucleotide sequence ID" value="NZ_BKAJ01000020.1"/>
</dbReference>
<feature type="domain" description="Carbohydrate kinase PfkB" evidence="3">
    <location>
        <begin position="192"/>
        <end position="490"/>
    </location>
</feature>
<dbReference type="GO" id="GO:0005829">
    <property type="term" value="C:cytosol"/>
    <property type="evidence" value="ECO:0007669"/>
    <property type="project" value="TreeGrafter"/>
</dbReference>
<dbReference type="OrthoDB" id="9802794at2"/>
<dbReference type="Pfam" id="PF00294">
    <property type="entry name" value="PfkB"/>
    <property type="match status" value="1"/>
</dbReference>
<name>A0A512N4V4_9HYPH</name>
<evidence type="ECO:0000313" key="5">
    <source>
        <dbReference type="EMBL" id="GEP54016.1"/>
    </source>
</evidence>
<keyword evidence="2" id="KW-0119">Carbohydrate metabolism</keyword>
<reference evidence="5 6" key="1">
    <citation type="submission" date="2019-07" db="EMBL/GenBank/DDBJ databases">
        <title>Whole genome shotgun sequence of Reyranella soli NBRC 108950.</title>
        <authorList>
            <person name="Hosoyama A."/>
            <person name="Uohara A."/>
            <person name="Ohji S."/>
            <person name="Ichikawa N."/>
        </authorList>
    </citation>
    <scope>NUCLEOTIDE SEQUENCE [LARGE SCALE GENOMIC DNA]</scope>
    <source>
        <strain evidence="5 6">NBRC 108950</strain>
    </source>
</reference>
<dbReference type="InterPro" id="IPR011611">
    <property type="entry name" value="PfkB_dom"/>
</dbReference>
<keyword evidence="1" id="KW-0511">Multifunctional enzyme</keyword>
<evidence type="ECO:0000259" key="3">
    <source>
        <dbReference type="Pfam" id="PF00294"/>
    </source>
</evidence>
<dbReference type="InterPro" id="IPR029056">
    <property type="entry name" value="Ribokinase-like"/>
</dbReference>
<keyword evidence="6" id="KW-1185">Reference proteome</keyword>
<proteinExistence type="predicted"/>
<dbReference type="Gene3D" id="3.40.50.620">
    <property type="entry name" value="HUPs"/>
    <property type="match status" value="1"/>
</dbReference>
<dbReference type="PANTHER" id="PTHR46969:SF1">
    <property type="entry name" value="BIFUNCTIONAL PROTEIN HLDE"/>
    <property type="match status" value="1"/>
</dbReference>
<dbReference type="GO" id="GO:0033785">
    <property type="term" value="F:heptose 7-phosphate kinase activity"/>
    <property type="evidence" value="ECO:0007669"/>
    <property type="project" value="TreeGrafter"/>
</dbReference>
<evidence type="ECO:0000313" key="6">
    <source>
        <dbReference type="Proteomes" id="UP000321058"/>
    </source>
</evidence>
<accession>A0A512N4V4</accession>
<evidence type="ECO:0000256" key="1">
    <source>
        <dbReference type="ARBA" id="ARBA00023268"/>
    </source>
</evidence>
<dbReference type="EMBL" id="BKAJ01000020">
    <property type="protein sequence ID" value="GEP54016.1"/>
    <property type="molecule type" value="Genomic_DNA"/>
</dbReference>
<feature type="domain" description="Cytidyltransferase-like" evidence="4">
    <location>
        <begin position="28"/>
        <end position="138"/>
    </location>
</feature>
<evidence type="ECO:0000259" key="4">
    <source>
        <dbReference type="Pfam" id="PF01467"/>
    </source>
</evidence>
<dbReference type="AlphaFoldDB" id="A0A512N4V4"/>
<dbReference type="GO" id="GO:0033786">
    <property type="term" value="F:heptose-1-phosphate adenylyltransferase activity"/>
    <property type="evidence" value="ECO:0007669"/>
    <property type="project" value="TreeGrafter"/>
</dbReference>
<dbReference type="SUPFAM" id="SSF52374">
    <property type="entry name" value="Nucleotidylyl transferase"/>
    <property type="match status" value="1"/>
</dbReference>
<comment type="caution">
    <text evidence="5">The sequence shown here is derived from an EMBL/GenBank/DDBJ whole genome shotgun (WGS) entry which is preliminary data.</text>
</comment>
<organism evidence="5 6">
    <name type="scientific">Reyranella soli</name>
    <dbReference type="NCBI Taxonomy" id="1230389"/>
    <lineage>
        <taxon>Bacteria</taxon>
        <taxon>Pseudomonadati</taxon>
        <taxon>Pseudomonadota</taxon>
        <taxon>Alphaproteobacteria</taxon>
        <taxon>Hyphomicrobiales</taxon>
        <taxon>Reyranellaceae</taxon>
        <taxon>Reyranella</taxon>
    </lineage>
</organism>
<dbReference type="Gene3D" id="3.40.1190.20">
    <property type="match status" value="1"/>
</dbReference>
<dbReference type="InterPro" id="IPR014729">
    <property type="entry name" value="Rossmann-like_a/b/a_fold"/>
</dbReference>
<dbReference type="Pfam" id="PF01467">
    <property type="entry name" value="CTP_transf_like"/>
    <property type="match status" value="1"/>
</dbReference>
<dbReference type="InterPro" id="IPR004821">
    <property type="entry name" value="Cyt_trans-like"/>
</dbReference>
<sequence>MFDKIKTLGELGEIAAAARAKGRKVVLAHGVFDILHVGHKRHLDIGKRHGDLLIVTLTTDRFVNKGPDRPVFSEKLRAEMVAALECVDYVGISPNPGAEHVLETVKPSYYLKGSEYADEEADVTGRIKTERLTVEKFGGEVLYTEDITFSSSNLSNRVMSLYPEETAAYLKDLRARITVDDVKKEVAAVENKRCLVIGDTILDEYIYVEPLGKPAKENIIATKYKSREIFCGGAIATANLVGQVCAGVDLVTLLGRSQSYEDLIRANLHQNVSLMPFYREGGQTTLKSRLVDPAYVKKLIEVAYISDEALPAAEQATLNGWVEKNIANYDAVIVNDFGHGMIDDGLVDIVCRKSKFLAVNAQTNSANRGFNLITKYPRADFICIDEPEARLAAVERYAPIETVVREKLEKKIDCHTFVITHGKLGSIVYSPQAGVKRIPALTGEAIDTIGAGDAFFALASPLLAAGSDPYLAAFIGNAVGAMKVRIVGQRHQITKPEILKYLSTLLK</sequence>
<evidence type="ECO:0000256" key="2">
    <source>
        <dbReference type="ARBA" id="ARBA00023277"/>
    </source>
</evidence>
<gene>
    <name evidence="5" type="ORF">RSO01_11820</name>
</gene>
<protein>
    <submittedName>
        <fullName evidence="5">Bifunctional protein HldE</fullName>
    </submittedName>
</protein>
<dbReference type="NCBIfam" id="TIGR00125">
    <property type="entry name" value="cyt_tran_rel"/>
    <property type="match status" value="1"/>
</dbReference>
<dbReference type="SUPFAM" id="SSF53613">
    <property type="entry name" value="Ribokinase-like"/>
    <property type="match status" value="1"/>
</dbReference>